<accession>A0A7J5ATA7</accession>
<name>A0A7J5ATA7_9FLAO</name>
<keyword evidence="3" id="KW-1185">Reference proteome</keyword>
<dbReference type="Proteomes" id="UP000467305">
    <property type="component" value="Unassembled WGS sequence"/>
</dbReference>
<evidence type="ECO:0000313" key="2">
    <source>
        <dbReference type="EMBL" id="KAB1160784.1"/>
    </source>
</evidence>
<dbReference type="EMBL" id="WAAU01000003">
    <property type="protein sequence ID" value="KAB1160784.1"/>
    <property type="molecule type" value="Genomic_DNA"/>
</dbReference>
<reference evidence="2 3" key="1">
    <citation type="submission" date="2019-09" db="EMBL/GenBank/DDBJ databases">
        <authorList>
            <person name="Cao W.R."/>
        </authorList>
    </citation>
    <scope>NUCLEOTIDE SEQUENCE [LARGE SCALE GENOMIC DNA]</scope>
    <source>
        <strain evidence="3">a4</strain>
    </source>
</reference>
<sequence>MSIQNDNFNIRNTFDMNTQRKHKSDLGLDIPSDYFSKSKQSILEQTVLEKKGKVVSLYKKISIWSAVAVVALLFTLAVYNPIGTSSDEENDILIASLVTEEADVDKLLEDYVNDELLTDEIFSE</sequence>
<proteinExistence type="predicted"/>
<comment type="caution">
    <text evidence="2">The sequence shown here is derived from an EMBL/GenBank/DDBJ whole genome shotgun (WGS) entry which is preliminary data.</text>
</comment>
<organism evidence="2 3">
    <name type="scientific">Tenacibaculum aiptasiae</name>
    <dbReference type="NCBI Taxonomy" id="426481"/>
    <lineage>
        <taxon>Bacteria</taxon>
        <taxon>Pseudomonadati</taxon>
        <taxon>Bacteroidota</taxon>
        <taxon>Flavobacteriia</taxon>
        <taxon>Flavobacteriales</taxon>
        <taxon>Flavobacteriaceae</taxon>
        <taxon>Tenacibaculum</taxon>
    </lineage>
</organism>
<protein>
    <submittedName>
        <fullName evidence="2">Uncharacterized protein</fullName>
    </submittedName>
</protein>
<gene>
    <name evidence="2" type="ORF">F7018_02610</name>
</gene>
<dbReference type="RefSeq" id="WP_150898413.1">
    <property type="nucleotide sequence ID" value="NZ_WAAU01000003.1"/>
</dbReference>
<evidence type="ECO:0000256" key="1">
    <source>
        <dbReference type="SAM" id="Phobius"/>
    </source>
</evidence>
<evidence type="ECO:0000313" key="3">
    <source>
        <dbReference type="Proteomes" id="UP000467305"/>
    </source>
</evidence>
<feature type="transmembrane region" description="Helical" evidence="1">
    <location>
        <begin position="61"/>
        <end position="79"/>
    </location>
</feature>
<dbReference type="AlphaFoldDB" id="A0A7J5ATA7"/>
<keyword evidence="1" id="KW-1133">Transmembrane helix</keyword>
<dbReference type="OrthoDB" id="1360310at2"/>
<keyword evidence="1" id="KW-0812">Transmembrane</keyword>
<keyword evidence="1" id="KW-0472">Membrane</keyword>